<name>A0A8I1JKU6_PSEPU</name>
<proteinExistence type="inferred from homology"/>
<dbReference type="PANTHER" id="PTHR10344">
    <property type="entry name" value="THYMIDYLATE KINASE"/>
    <property type="match status" value="1"/>
</dbReference>
<dbReference type="GO" id="GO:0005737">
    <property type="term" value="C:cytoplasm"/>
    <property type="evidence" value="ECO:0007669"/>
    <property type="project" value="TreeGrafter"/>
</dbReference>
<dbReference type="GO" id="GO:0006227">
    <property type="term" value="P:dUDP biosynthetic process"/>
    <property type="evidence" value="ECO:0007669"/>
    <property type="project" value="TreeGrafter"/>
</dbReference>
<dbReference type="InterPro" id="IPR039430">
    <property type="entry name" value="Thymidylate_kin-like_dom"/>
</dbReference>
<evidence type="ECO:0000313" key="5">
    <source>
        <dbReference type="EMBL" id="MBI6885099.1"/>
    </source>
</evidence>
<comment type="similarity">
    <text evidence="1">Belongs to the thymidylate kinase family.</text>
</comment>
<dbReference type="PANTHER" id="PTHR10344:SF4">
    <property type="entry name" value="UMP-CMP KINASE 2, MITOCHONDRIAL"/>
    <property type="match status" value="1"/>
</dbReference>
<evidence type="ECO:0000256" key="2">
    <source>
        <dbReference type="ARBA" id="ARBA00022741"/>
    </source>
</evidence>
<dbReference type="GO" id="GO:0006235">
    <property type="term" value="P:dTTP biosynthetic process"/>
    <property type="evidence" value="ECO:0007669"/>
    <property type="project" value="TreeGrafter"/>
</dbReference>
<evidence type="ECO:0000313" key="6">
    <source>
        <dbReference type="Proteomes" id="UP000637061"/>
    </source>
</evidence>
<sequence length="191" mass="21542">MTGKLIVITGLDGSGTSSIAEALSARDPGSSVYRTPNSPYDVMRKVIDEQVREESQAAHYLFYLSSVVYASTQIEKLLEKGNVYCVRYLIDTVVSHRAAGLDVDLEYTTSLYSIRKPDLTIMLQLDESVRQDRITVRGKGVLDKLLDDECLRTKFHNEFSRFESDLRVVTNDGNSIEEAVEAALQHMKWDQ</sequence>
<dbReference type="GO" id="GO:0004550">
    <property type="term" value="F:nucleoside diphosphate kinase activity"/>
    <property type="evidence" value="ECO:0007669"/>
    <property type="project" value="TreeGrafter"/>
</dbReference>
<feature type="domain" description="Thymidylate kinase-like" evidence="4">
    <location>
        <begin position="8"/>
        <end position="181"/>
    </location>
</feature>
<dbReference type="Pfam" id="PF02223">
    <property type="entry name" value="Thymidylate_kin"/>
    <property type="match status" value="1"/>
</dbReference>
<dbReference type="SUPFAM" id="SSF52540">
    <property type="entry name" value="P-loop containing nucleoside triphosphate hydrolases"/>
    <property type="match status" value="1"/>
</dbReference>
<dbReference type="Gene3D" id="3.40.50.300">
    <property type="entry name" value="P-loop containing nucleotide triphosphate hydrolases"/>
    <property type="match status" value="1"/>
</dbReference>
<protein>
    <recommendedName>
        <fullName evidence="4">Thymidylate kinase-like domain-containing protein</fullName>
    </recommendedName>
</protein>
<organism evidence="5 6">
    <name type="scientific">Pseudomonas putida</name>
    <name type="common">Arthrobacter siderocapsulatus</name>
    <dbReference type="NCBI Taxonomy" id="303"/>
    <lineage>
        <taxon>Bacteria</taxon>
        <taxon>Pseudomonadati</taxon>
        <taxon>Pseudomonadota</taxon>
        <taxon>Gammaproteobacteria</taxon>
        <taxon>Pseudomonadales</taxon>
        <taxon>Pseudomonadaceae</taxon>
        <taxon>Pseudomonas</taxon>
    </lineage>
</organism>
<dbReference type="GO" id="GO:0005524">
    <property type="term" value="F:ATP binding"/>
    <property type="evidence" value="ECO:0007669"/>
    <property type="project" value="UniProtKB-KW"/>
</dbReference>
<dbReference type="AlphaFoldDB" id="A0A8I1JKU6"/>
<comment type="caution">
    <text evidence="5">The sequence shown here is derived from an EMBL/GenBank/DDBJ whole genome shotgun (WGS) entry which is preliminary data.</text>
</comment>
<evidence type="ECO:0000259" key="4">
    <source>
        <dbReference type="Pfam" id="PF02223"/>
    </source>
</evidence>
<keyword evidence="2" id="KW-0547">Nucleotide-binding</keyword>
<dbReference type="GO" id="GO:0006233">
    <property type="term" value="P:dTDP biosynthetic process"/>
    <property type="evidence" value="ECO:0007669"/>
    <property type="project" value="TreeGrafter"/>
</dbReference>
<dbReference type="InterPro" id="IPR027417">
    <property type="entry name" value="P-loop_NTPase"/>
</dbReference>
<evidence type="ECO:0000256" key="1">
    <source>
        <dbReference type="ARBA" id="ARBA00009776"/>
    </source>
</evidence>
<evidence type="ECO:0000256" key="3">
    <source>
        <dbReference type="ARBA" id="ARBA00022840"/>
    </source>
</evidence>
<dbReference type="EMBL" id="JAEHTE010000015">
    <property type="protein sequence ID" value="MBI6885099.1"/>
    <property type="molecule type" value="Genomic_DNA"/>
</dbReference>
<gene>
    <name evidence="5" type="ORF">JEU22_14385</name>
</gene>
<dbReference type="RefSeq" id="WP_198747502.1">
    <property type="nucleotide sequence ID" value="NZ_JAEHTE010000015.1"/>
</dbReference>
<accession>A0A8I1JKU6</accession>
<dbReference type="GO" id="GO:0004798">
    <property type="term" value="F:dTMP kinase activity"/>
    <property type="evidence" value="ECO:0007669"/>
    <property type="project" value="TreeGrafter"/>
</dbReference>
<keyword evidence="3" id="KW-0067">ATP-binding</keyword>
<dbReference type="Proteomes" id="UP000637061">
    <property type="component" value="Unassembled WGS sequence"/>
</dbReference>
<reference evidence="5" key="1">
    <citation type="submission" date="2020-12" db="EMBL/GenBank/DDBJ databases">
        <title>Enhanced detection system for hospital associated transmission using whole genome sequencing surveillance.</title>
        <authorList>
            <person name="Harrison L.H."/>
            <person name="Van Tyne D."/>
            <person name="Marsh J.W."/>
            <person name="Griffith M.P."/>
            <person name="Snyder D.J."/>
            <person name="Cooper V.S."/>
            <person name="Mustapha M."/>
        </authorList>
    </citation>
    <scope>NUCLEOTIDE SEQUENCE</scope>
    <source>
        <strain evidence="5">PSB00042</strain>
    </source>
</reference>